<accession>A0ABS9VCX1</accession>
<organism evidence="1 2">
    <name type="scientific">Belliella alkalica</name>
    <dbReference type="NCBI Taxonomy" id="1730871"/>
    <lineage>
        <taxon>Bacteria</taxon>
        <taxon>Pseudomonadati</taxon>
        <taxon>Bacteroidota</taxon>
        <taxon>Cytophagia</taxon>
        <taxon>Cytophagales</taxon>
        <taxon>Cyclobacteriaceae</taxon>
        <taxon>Belliella</taxon>
    </lineage>
</organism>
<keyword evidence="2" id="KW-1185">Reference proteome</keyword>
<dbReference type="EMBL" id="JAKZGO010000009">
    <property type="protein sequence ID" value="MCH7414287.1"/>
    <property type="molecule type" value="Genomic_DNA"/>
</dbReference>
<sequence length="319" mass="36298">MLIFDVKGGHLLIVFTLLFLVVGCISQNEPEDEYTVIQLDFDGEGGLETVELGSNGWDVVTIENKEGRLRIFGDVFDLNGELVSENRQLELFGLGSIVSSTNYVGFEIRHQTNGVLEIKLKENASGKPYGIVLMLQNDNNSKRIYVDQVESAGYDFEGIEFYQGEDDGDSLYMRNNIHRYEFDFLETRQLEVSPFVGTNVIVNSYFKSEEMNAFIWFESDLVEVETPSEIIDGSIYFSDRMSIYSKNPSSIPYLPNLMVTIEAPAGKSIFTNNIEMRKRKLSYKLTIKSRSTSEIHEIVGKWIETSPTGLYRIDELEVD</sequence>
<name>A0ABS9VCX1_9BACT</name>
<dbReference type="Proteomes" id="UP001165430">
    <property type="component" value="Unassembled WGS sequence"/>
</dbReference>
<evidence type="ECO:0000313" key="1">
    <source>
        <dbReference type="EMBL" id="MCH7414287.1"/>
    </source>
</evidence>
<evidence type="ECO:0000313" key="2">
    <source>
        <dbReference type="Proteomes" id="UP001165430"/>
    </source>
</evidence>
<reference evidence="1" key="1">
    <citation type="submission" date="2022-03" db="EMBL/GenBank/DDBJ databases">
        <title>De novo assembled genomes of Belliella spp. (Cyclobacteriaceae) strains.</title>
        <authorList>
            <person name="Szabo A."/>
            <person name="Korponai K."/>
            <person name="Felfoldi T."/>
        </authorList>
    </citation>
    <scope>NUCLEOTIDE SEQUENCE</scope>
    <source>
        <strain evidence="1">DSM 111903</strain>
    </source>
</reference>
<dbReference type="PROSITE" id="PS51257">
    <property type="entry name" value="PROKAR_LIPOPROTEIN"/>
    <property type="match status" value="1"/>
</dbReference>
<protein>
    <submittedName>
        <fullName evidence="1">Uncharacterized protein</fullName>
    </submittedName>
</protein>
<gene>
    <name evidence="1" type="ORF">MM213_12375</name>
</gene>
<comment type="caution">
    <text evidence="1">The sequence shown here is derived from an EMBL/GenBank/DDBJ whole genome shotgun (WGS) entry which is preliminary data.</text>
</comment>
<proteinExistence type="predicted"/>
<dbReference type="RefSeq" id="WP_241412691.1">
    <property type="nucleotide sequence ID" value="NZ_JAKZGO010000009.1"/>
</dbReference>